<evidence type="ECO:0000313" key="1">
    <source>
        <dbReference type="EMBL" id="CAG8599865.1"/>
    </source>
</evidence>
<proteinExistence type="predicted"/>
<organism evidence="1 2">
    <name type="scientific">Cetraspora pellucida</name>
    <dbReference type="NCBI Taxonomy" id="1433469"/>
    <lineage>
        <taxon>Eukaryota</taxon>
        <taxon>Fungi</taxon>
        <taxon>Fungi incertae sedis</taxon>
        <taxon>Mucoromycota</taxon>
        <taxon>Glomeromycotina</taxon>
        <taxon>Glomeromycetes</taxon>
        <taxon>Diversisporales</taxon>
        <taxon>Gigasporaceae</taxon>
        <taxon>Cetraspora</taxon>
    </lineage>
</organism>
<comment type="caution">
    <text evidence="1">The sequence shown here is derived from an EMBL/GenBank/DDBJ whole genome shotgun (WGS) entry which is preliminary data.</text>
</comment>
<keyword evidence="2" id="KW-1185">Reference proteome</keyword>
<reference evidence="1" key="1">
    <citation type="submission" date="2021-06" db="EMBL/GenBank/DDBJ databases">
        <authorList>
            <person name="Kallberg Y."/>
            <person name="Tangrot J."/>
            <person name="Rosling A."/>
        </authorList>
    </citation>
    <scope>NUCLEOTIDE SEQUENCE</scope>
    <source>
        <strain evidence="1">FL966</strain>
    </source>
</reference>
<gene>
    <name evidence="1" type="ORF">CPELLU_LOCUS6939</name>
</gene>
<evidence type="ECO:0000313" key="2">
    <source>
        <dbReference type="Proteomes" id="UP000789759"/>
    </source>
</evidence>
<dbReference type="Proteomes" id="UP000789759">
    <property type="component" value="Unassembled WGS sequence"/>
</dbReference>
<sequence length="133" mass="15596">MSPCELADENVVAETSFLNNLDRLTVDILHVLCEVKELPSVKNKKEMLKGQASKHVNYIDNRFINHNEKDRLGEERRYLILKKFLEKSLQVTLAKALGKMKQSLYVIGNKVEKNKFWPKIKMDRSRDQYESDK</sequence>
<dbReference type="AlphaFoldDB" id="A0A9N9CFF1"/>
<name>A0A9N9CFF1_9GLOM</name>
<dbReference type="OrthoDB" id="2445951at2759"/>
<dbReference type="EMBL" id="CAJVQA010004488">
    <property type="protein sequence ID" value="CAG8599865.1"/>
    <property type="molecule type" value="Genomic_DNA"/>
</dbReference>
<protein>
    <submittedName>
        <fullName evidence="1">4363_t:CDS:1</fullName>
    </submittedName>
</protein>
<accession>A0A9N9CFF1</accession>